<dbReference type="Proteomes" id="UP000000305">
    <property type="component" value="Unassembled WGS sequence"/>
</dbReference>
<dbReference type="InterPro" id="IPR003902">
    <property type="entry name" value="Tscrpt_reg_GCM"/>
</dbReference>
<dbReference type="GO" id="GO:0003677">
    <property type="term" value="F:DNA binding"/>
    <property type="evidence" value="ECO:0007669"/>
    <property type="project" value="InterPro"/>
</dbReference>
<proteinExistence type="predicted"/>
<dbReference type="PROSITE" id="PS50807">
    <property type="entry name" value="GCM"/>
    <property type="match status" value="1"/>
</dbReference>
<protein>
    <recommendedName>
        <fullName evidence="1">GCM domain-containing protein</fullName>
    </recommendedName>
</protein>
<dbReference type="AlphaFoldDB" id="E9GTS9"/>
<keyword evidence="3" id="KW-1185">Reference proteome</keyword>
<sequence length="433" mass="49927">MTTVPFSRLCKTKEFLLVKQRTFQKFFAEEKKKMKDFPFPMTFIPECEYRLRLVKKCGIYRQISIKYWRCDGSSCFFCPLKDMYHLREKGDNKCSASIKLWKKLKCMVSLSGEERWKYHKIRLDQVLLETKWRINDNYMFGVLEISNSKKFQHFVPDDWYVNEKAHRCETCGKIVHQFTTNTTKTNDKKSGTCHNCYKKRYPEVNFANFPTMTKCFTGRMMEIPTNTEAFVFPVARESGGKEIPATTFPAIMKMVDSAVEQNIISANFFKMPNTGGNGSAAAYDFTMTEACNKTKEAKYSTFGLYAVMPTLVHRIVYVYEIGIPIYIACNHPSAFLVSSYALMDWFLNLESYNIDLNDIHFMFAGLELTPKGVIPEMTIVSAQLLKDAIIEKMPMIIGASGVCGILAQFKLAFYERKEHGGILRGRANVRDKS</sequence>
<dbReference type="PhylomeDB" id="E9GTS9"/>
<gene>
    <name evidence="2" type="ORF">DAPPUDRAFT_106433</name>
</gene>
<accession>E9GTS9</accession>
<evidence type="ECO:0000259" key="1">
    <source>
        <dbReference type="PROSITE" id="PS50807"/>
    </source>
</evidence>
<dbReference type="InParanoid" id="E9GTS9"/>
<dbReference type="EMBL" id="GL732564">
    <property type="protein sequence ID" value="EFX77155.1"/>
    <property type="molecule type" value="Genomic_DNA"/>
</dbReference>
<name>E9GTS9_DAPPU</name>
<dbReference type="GO" id="GO:0006355">
    <property type="term" value="P:regulation of DNA-templated transcription"/>
    <property type="evidence" value="ECO:0007669"/>
    <property type="project" value="InterPro"/>
</dbReference>
<evidence type="ECO:0000313" key="2">
    <source>
        <dbReference type="EMBL" id="EFX77155.1"/>
    </source>
</evidence>
<reference evidence="2 3" key="1">
    <citation type="journal article" date="2011" name="Science">
        <title>The ecoresponsive genome of Daphnia pulex.</title>
        <authorList>
            <person name="Colbourne J.K."/>
            <person name="Pfrender M.E."/>
            <person name="Gilbert D."/>
            <person name="Thomas W.K."/>
            <person name="Tucker A."/>
            <person name="Oakley T.H."/>
            <person name="Tokishita S."/>
            <person name="Aerts A."/>
            <person name="Arnold G.J."/>
            <person name="Basu M.K."/>
            <person name="Bauer D.J."/>
            <person name="Caceres C.E."/>
            <person name="Carmel L."/>
            <person name="Casola C."/>
            <person name="Choi J.H."/>
            <person name="Detter J.C."/>
            <person name="Dong Q."/>
            <person name="Dusheyko S."/>
            <person name="Eads B.D."/>
            <person name="Frohlich T."/>
            <person name="Geiler-Samerotte K.A."/>
            <person name="Gerlach D."/>
            <person name="Hatcher P."/>
            <person name="Jogdeo S."/>
            <person name="Krijgsveld J."/>
            <person name="Kriventseva E.V."/>
            <person name="Kultz D."/>
            <person name="Laforsch C."/>
            <person name="Lindquist E."/>
            <person name="Lopez J."/>
            <person name="Manak J.R."/>
            <person name="Muller J."/>
            <person name="Pangilinan J."/>
            <person name="Patwardhan R.P."/>
            <person name="Pitluck S."/>
            <person name="Pritham E.J."/>
            <person name="Rechtsteiner A."/>
            <person name="Rho M."/>
            <person name="Rogozin I.B."/>
            <person name="Sakarya O."/>
            <person name="Salamov A."/>
            <person name="Schaack S."/>
            <person name="Shapiro H."/>
            <person name="Shiga Y."/>
            <person name="Skalitzky C."/>
            <person name="Smith Z."/>
            <person name="Souvorov A."/>
            <person name="Sung W."/>
            <person name="Tang Z."/>
            <person name="Tsuchiya D."/>
            <person name="Tu H."/>
            <person name="Vos H."/>
            <person name="Wang M."/>
            <person name="Wolf Y.I."/>
            <person name="Yamagata H."/>
            <person name="Yamada T."/>
            <person name="Ye Y."/>
            <person name="Shaw J.R."/>
            <person name="Andrews J."/>
            <person name="Crease T.J."/>
            <person name="Tang H."/>
            <person name="Lucas S.M."/>
            <person name="Robertson H.M."/>
            <person name="Bork P."/>
            <person name="Koonin E.V."/>
            <person name="Zdobnov E.M."/>
            <person name="Grigoriev I.V."/>
            <person name="Lynch M."/>
            <person name="Boore J.L."/>
        </authorList>
    </citation>
    <scope>NUCLEOTIDE SEQUENCE [LARGE SCALE GENOMIC DNA]</scope>
</reference>
<dbReference type="HOGENOM" id="CLU_633493_0_0_1"/>
<dbReference type="KEGG" id="dpx:DAPPUDRAFT_106433"/>
<evidence type="ECO:0000313" key="3">
    <source>
        <dbReference type="Proteomes" id="UP000000305"/>
    </source>
</evidence>
<organism evidence="2 3">
    <name type="scientific">Daphnia pulex</name>
    <name type="common">Water flea</name>
    <dbReference type="NCBI Taxonomy" id="6669"/>
    <lineage>
        <taxon>Eukaryota</taxon>
        <taxon>Metazoa</taxon>
        <taxon>Ecdysozoa</taxon>
        <taxon>Arthropoda</taxon>
        <taxon>Crustacea</taxon>
        <taxon>Branchiopoda</taxon>
        <taxon>Diplostraca</taxon>
        <taxon>Cladocera</taxon>
        <taxon>Anomopoda</taxon>
        <taxon>Daphniidae</taxon>
        <taxon>Daphnia</taxon>
    </lineage>
</organism>
<feature type="domain" description="GCM" evidence="1">
    <location>
        <begin position="1"/>
        <end position="102"/>
    </location>
</feature>